<dbReference type="Gene3D" id="3.90.70.10">
    <property type="entry name" value="Cysteine proteinases"/>
    <property type="match status" value="1"/>
</dbReference>
<gene>
    <name evidence="3" type="ORF">DAPPUDRAFT_235664</name>
</gene>
<evidence type="ECO:0000259" key="2">
    <source>
        <dbReference type="Pfam" id="PF00112"/>
    </source>
</evidence>
<dbReference type="SUPFAM" id="SSF54001">
    <property type="entry name" value="Cysteine proteinases"/>
    <property type="match status" value="1"/>
</dbReference>
<evidence type="ECO:0000256" key="1">
    <source>
        <dbReference type="SAM" id="Phobius"/>
    </source>
</evidence>
<sequence>MTKNKTLRNEMKFTVKFHFQEIAVIAVDTERIPFLLSSAPASVPPPFRGLGAFAAVAPIEFNYCKKHKQTPIVLRSCPTPFWFFLASARVLIFSYIPVNNAVAMQRDGVYDVTRIVITWMSITLWTVIVGWGNQGGLDYWIVRNSWGTGWGDSGYTS</sequence>
<evidence type="ECO:0000313" key="4">
    <source>
        <dbReference type="Proteomes" id="UP000000305"/>
    </source>
</evidence>
<keyword evidence="1" id="KW-0472">Membrane</keyword>
<reference evidence="3 4" key="1">
    <citation type="journal article" date="2011" name="Science">
        <title>The ecoresponsive genome of Daphnia pulex.</title>
        <authorList>
            <person name="Colbourne J.K."/>
            <person name="Pfrender M.E."/>
            <person name="Gilbert D."/>
            <person name="Thomas W.K."/>
            <person name="Tucker A."/>
            <person name="Oakley T.H."/>
            <person name="Tokishita S."/>
            <person name="Aerts A."/>
            <person name="Arnold G.J."/>
            <person name="Basu M.K."/>
            <person name="Bauer D.J."/>
            <person name="Caceres C.E."/>
            <person name="Carmel L."/>
            <person name="Casola C."/>
            <person name="Choi J.H."/>
            <person name="Detter J.C."/>
            <person name="Dong Q."/>
            <person name="Dusheyko S."/>
            <person name="Eads B.D."/>
            <person name="Frohlich T."/>
            <person name="Geiler-Samerotte K.A."/>
            <person name="Gerlach D."/>
            <person name="Hatcher P."/>
            <person name="Jogdeo S."/>
            <person name="Krijgsveld J."/>
            <person name="Kriventseva E.V."/>
            <person name="Kultz D."/>
            <person name="Laforsch C."/>
            <person name="Lindquist E."/>
            <person name="Lopez J."/>
            <person name="Manak J.R."/>
            <person name="Muller J."/>
            <person name="Pangilinan J."/>
            <person name="Patwardhan R.P."/>
            <person name="Pitluck S."/>
            <person name="Pritham E.J."/>
            <person name="Rechtsteiner A."/>
            <person name="Rho M."/>
            <person name="Rogozin I.B."/>
            <person name="Sakarya O."/>
            <person name="Salamov A."/>
            <person name="Schaack S."/>
            <person name="Shapiro H."/>
            <person name="Shiga Y."/>
            <person name="Skalitzky C."/>
            <person name="Smith Z."/>
            <person name="Souvorov A."/>
            <person name="Sung W."/>
            <person name="Tang Z."/>
            <person name="Tsuchiya D."/>
            <person name="Tu H."/>
            <person name="Vos H."/>
            <person name="Wang M."/>
            <person name="Wolf Y.I."/>
            <person name="Yamagata H."/>
            <person name="Yamada T."/>
            <person name="Ye Y."/>
            <person name="Shaw J.R."/>
            <person name="Andrews J."/>
            <person name="Crease T.J."/>
            <person name="Tang H."/>
            <person name="Lucas S.M."/>
            <person name="Robertson H.M."/>
            <person name="Bork P."/>
            <person name="Koonin E.V."/>
            <person name="Zdobnov E.M."/>
            <person name="Grigoriev I.V."/>
            <person name="Lynch M."/>
            <person name="Boore J.L."/>
        </authorList>
    </citation>
    <scope>NUCLEOTIDE SEQUENCE [LARGE SCALE GENOMIC DNA]</scope>
</reference>
<dbReference type="Proteomes" id="UP000000305">
    <property type="component" value="Unassembled WGS sequence"/>
</dbReference>
<feature type="domain" description="Peptidase C1A papain C-terminal" evidence="2">
    <location>
        <begin position="102"/>
        <end position="156"/>
    </location>
</feature>
<keyword evidence="1" id="KW-1133">Transmembrane helix</keyword>
<name>E9G0H2_DAPPU</name>
<keyword evidence="1" id="KW-0812">Transmembrane</keyword>
<dbReference type="HOGENOM" id="CLU_1679730_0_0_1"/>
<dbReference type="InterPro" id="IPR000668">
    <property type="entry name" value="Peptidase_C1A_C"/>
</dbReference>
<feature type="transmembrane region" description="Helical" evidence="1">
    <location>
        <begin position="116"/>
        <end position="133"/>
    </location>
</feature>
<dbReference type="STRING" id="6669.E9G0H2"/>
<dbReference type="OrthoDB" id="6372601at2759"/>
<dbReference type="InParanoid" id="E9G0H2"/>
<feature type="transmembrane region" description="Helical" evidence="1">
    <location>
        <begin position="72"/>
        <end position="96"/>
    </location>
</feature>
<organism evidence="3 4">
    <name type="scientific">Daphnia pulex</name>
    <name type="common">Water flea</name>
    <dbReference type="NCBI Taxonomy" id="6669"/>
    <lineage>
        <taxon>Eukaryota</taxon>
        <taxon>Metazoa</taxon>
        <taxon>Ecdysozoa</taxon>
        <taxon>Arthropoda</taxon>
        <taxon>Crustacea</taxon>
        <taxon>Branchiopoda</taxon>
        <taxon>Diplostraca</taxon>
        <taxon>Cladocera</taxon>
        <taxon>Anomopoda</taxon>
        <taxon>Daphniidae</taxon>
        <taxon>Daphnia</taxon>
    </lineage>
</organism>
<dbReference type="GO" id="GO:0008234">
    <property type="term" value="F:cysteine-type peptidase activity"/>
    <property type="evidence" value="ECO:0007669"/>
    <property type="project" value="InterPro"/>
</dbReference>
<evidence type="ECO:0000313" key="3">
    <source>
        <dbReference type="EMBL" id="EFX87401.1"/>
    </source>
</evidence>
<dbReference type="KEGG" id="dpx:DAPPUDRAFT_235664"/>
<dbReference type="GO" id="GO:0006508">
    <property type="term" value="P:proteolysis"/>
    <property type="evidence" value="ECO:0007669"/>
    <property type="project" value="InterPro"/>
</dbReference>
<dbReference type="AlphaFoldDB" id="E9G0H2"/>
<proteinExistence type="predicted"/>
<accession>E9G0H2</accession>
<dbReference type="EMBL" id="GL732528">
    <property type="protein sequence ID" value="EFX87401.1"/>
    <property type="molecule type" value="Genomic_DNA"/>
</dbReference>
<dbReference type="InterPro" id="IPR038765">
    <property type="entry name" value="Papain-like_cys_pep_sf"/>
</dbReference>
<keyword evidence="4" id="KW-1185">Reference proteome</keyword>
<dbReference type="MEROPS" id="C01.092"/>
<dbReference type="Pfam" id="PF00112">
    <property type="entry name" value="Peptidase_C1"/>
    <property type="match status" value="1"/>
</dbReference>
<dbReference type="PhylomeDB" id="E9G0H2"/>
<protein>
    <recommendedName>
        <fullName evidence="2">Peptidase C1A papain C-terminal domain-containing protein</fullName>
    </recommendedName>
</protein>